<dbReference type="PROSITE" id="PS01125">
    <property type="entry name" value="ROK"/>
    <property type="match status" value="1"/>
</dbReference>
<dbReference type="InterPro" id="IPR000600">
    <property type="entry name" value="ROK"/>
</dbReference>
<dbReference type="SUPFAM" id="SSF53067">
    <property type="entry name" value="Actin-like ATPase domain"/>
    <property type="match status" value="1"/>
</dbReference>
<keyword evidence="6" id="KW-0418">Kinase</keyword>
<proteinExistence type="inferred from homology"/>
<evidence type="ECO:0000256" key="8">
    <source>
        <dbReference type="ARBA" id="ARBA00032386"/>
    </source>
</evidence>
<dbReference type="PANTHER" id="PTHR18964:SF173">
    <property type="entry name" value="GLUCOKINASE"/>
    <property type="match status" value="1"/>
</dbReference>
<dbReference type="EMBL" id="JAUSQX010000001">
    <property type="protein sequence ID" value="MDP9806522.1"/>
    <property type="molecule type" value="Genomic_DNA"/>
</dbReference>
<accession>A0ABT9NGJ3</accession>
<dbReference type="Pfam" id="PF00480">
    <property type="entry name" value="ROK"/>
    <property type="match status" value="1"/>
</dbReference>
<reference evidence="9 10" key="1">
    <citation type="submission" date="2023-07" db="EMBL/GenBank/DDBJ databases">
        <title>Sequencing the genomes of 1000 actinobacteria strains.</title>
        <authorList>
            <person name="Klenk H.-P."/>
        </authorList>
    </citation>
    <scope>NUCLEOTIDE SEQUENCE [LARGE SCALE GENOMIC DNA]</scope>
    <source>
        <strain evidence="9 10">DSM 17163</strain>
    </source>
</reference>
<dbReference type="Gene3D" id="3.30.420.40">
    <property type="match status" value="2"/>
</dbReference>
<dbReference type="CDD" id="cd24061">
    <property type="entry name" value="ASKHA_NBD_ROK_SgGLK-like"/>
    <property type="match status" value="1"/>
</dbReference>
<comment type="caution">
    <text evidence="9">The sequence shown here is derived from an EMBL/GenBank/DDBJ whole genome shotgun (WGS) entry which is preliminary data.</text>
</comment>
<evidence type="ECO:0000256" key="1">
    <source>
        <dbReference type="ARBA" id="ARBA00006479"/>
    </source>
</evidence>
<keyword evidence="5" id="KW-0547">Nucleotide-binding</keyword>
<organism evidence="9 10">
    <name type="scientific">Trueperella bonasi</name>
    <dbReference type="NCBI Taxonomy" id="312286"/>
    <lineage>
        <taxon>Bacteria</taxon>
        <taxon>Bacillati</taxon>
        <taxon>Actinomycetota</taxon>
        <taxon>Actinomycetes</taxon>
        <taxon>Actinomycetales</taxon>
        <taxon>Actinomycetaceae</taxon>
        <taxon>Trueperella</taxon>
    </lineage>
</organism>
<comment type="similarity">
    <text evidence="1">Belongs to the ROK (NagC/XylR) family.</text>
</comment>
<protein>
    <recommendedName>
        <fullName evidence="3">Glucokinase</fullName>
        <ecNumber evidence="2">2.7.1.2</ecNumber>
    </recommendedName>
    <alternativeName>
        <fullName evidence="8">Glucose kinase</fullName>
    </alternativeName>
</protein>
<evidence type="ECO:0000256" key="3">
    <source>
        <dbReference type="ARBA" id="ARBA00014701"/>
    </source>
</evidence>
<name>A0ABT9NGJ3_9ACTO</name>
<dbReference type="GO" id="GO:0004340">
    <property type="term" value="F:glucokinase activity"/>
    <property type="evidence" value="ECO:0007669"/>
    <property type="project" value="UniProtKB-EC"/>
</dbReference>
<keyword evidence="10" id="KW-1185">Reference proteome</keyword>
<evidence type="ECO:0000256" key="2">
    <source>
        <dbReference type="ARBA" id="ARBA00012323"/>
    </source>
</evidence>
<evidence type="ECO:0000313" key="10">
    <source>
        <dbReference type="Proteomes" id="UP001243212"/>
    </source>
</evidence>
<evidence type="ECO:0000256" key="7">
    <source>
        <dbReference type="ARBA" id="ARBA00022840"/>
    </source>
</evidence>
<evidence type="ECO:0000256" key="5">
    <source>
        <dbReference type="ARBA" id="ARBA00022741"/>
    </source>
</evidence>
<keyword evidence="4 9" id="KW-0808">Transferase</keyword>
<dbReference type="Proteomes" id="UP001243212">
    <property type="component" value="Unassembled WGS sequence"/>
</dbReference>
<dbReference type="InterPro" id="IPR049874">
    <property type="entry name" value="ROK_cs"/>
</dbReference>
<evidence type="ECO:0000256" key="6">
    <source>
        <dbReference type="ARBA" id="ARBA00022777"/>
    </source>
</evidence>
<dbReference type="PANTHER" id="PTHR18964">
    <property type="entry name" value="ROK (REPRESSOR, ORF, KINASE) FAMILY"/>
    <property type="match status" value="1"/>
</dbReference>
<dbReference type="EC" id="2.7.1.2" evidence="2"/>
<dbReference type="InterPro" id="IPR043129">
    <property type="entry name" value="ATPase_NBD"/>
</dbReference>
<dbReference type="InterPro" id="IPR004654">
    <property type="entry name" value="ROK_glcA"/>
</dbReference>
<keyword evidence="7" id="KW-0067">ATP-binding</keyword>
<sequence length="314" mass="32495">MVLTIGVDIGGTKIAAGVVDENGEILRMLRQPSPARDSESVVDTVVNLVGSLKKDHEVEAIGVGAAGFVNTGRGRVIFAPNLAWRDEPLGDRLEEATSLPVVVENDANAAAWGEFRFGAAREFNSAAVITVGTGIGGGIIIDGQLRRGTAGFAGEIGHINMVSDGLPCGCGQRGCWEVYSSGGALLRAAREIARTDRERATLLLDLASGDPEAITGLMVTQAAQAGCSGAVDAFREIAHWLGQGMADLGAILDPEVFVLAGGVSEAGHVLLEPAREAYEQKLTAVEYREVAPVVLASLGNDAGIIGAADLAAQR</sequence>
<evidence type="ECO:0000256" key="4">
    <source>
        <dbReference type="ARBA" id="ARBA00022679"/>
    </source>
</evidence>
<evidence type="ECO:0000313" key="9">
    <source>
        <dbReference type="EMBL" id="MDP9806522.1"/>
    </source>
</evidence>
<gene>
    <name evidence="9" type="ORF">J2S70_001104</name>
</gene>
<dbReference type="NCBIfam" id="TIGR00744">
    <property type="entry name" value="ROK_glcA_fam"/>
    <property type="match status" value="1"/>
</dbReference>
<dbReference type="RefSeq" id="WP_307682741.1">
    <property type="nucleotide sequence ID" value="NZ_JAUSQX010000001.1"/>
</dbReference>